<dbReference type="GeneID" id="113698874"/>
<keyword evidence="4 6" id="KW-1133">Transmembrane helix</keyword>
<gene>
    <name evidence="10" type="primary">LOC113698874</name>
</gene>
<comment type="similarity">
    <text evidence="2 6">Belongs to the drug/metabolite transporter (DMT) superfamily. Plant drug/metabolite exporter (P-DME) (TC 2.A.7.4) family.</text>
</comment>
<feature type="domain" description="EamA" evidence="8">
    <location>
        <begin position="110"/>
        <end position="194"/>
    </location>
</feature>
<feature type="transmembrane region" description="Helical" evidence="6">
    <location>
        <begin position="231"/>
        <end position="249"/>
    </location>
</feature>
<keyword evidence="9" id="KW-1185">Reference proteome</keyword>
<dbReference type="InterPro" id="IPR000620">
    <property type="entry name" value="EamA_dom"/>
</dbReference>
<evidence type="ECO:0000256" key="7">
    <source>
        <dbReference type="SAM" id="MobiDB-lite"/>
    </source>
</evidence>
<accession>A0ABM4V0H3</accession>
<dbReference type="RefSeq" id="XP_071913038.1">
    <property type="nucleotide sequence ID" value="XM_072056937.1"/>
</dbReference>
<evidence type="ECO:0000256" key="2">
    <source>
        <dbReference type="ARBA" id="ARBA00007635"/>
    </source>
</evidence>
<evidence type="ECO:0000256" key="4">
    <source>
        <dbReference type="ARBA" id="ARBA00022989"/>
    </source>
</evidence>
<feature type="transmembrane region" description="Helical" evidence="6">
    <location>
        <begin position="331"/>
        <end position="351"/>
    </location>
</feature>
<feature type="transmembrane region" description="Helical" evidence="6">
    <location>
        <begin position="144"/>
        <end position="166"/>
    </location>
</feature>
<feature type="domain" description="EamA" evidence="8">
    <location>
        <begin position="260"/>
        <end position="375"/>
    </location>
</feature>
<dbReference type="Proteomes" id="UP001652660">
    <property type="component" value="Chromosome 7c"/>
</dbReference>
<name>A0ABM4V0H3_COFAR</name>
<keyword evidence="3 6" id="KW-0812">Transmembrane</keyword>
<protein>
    <recommendedName>
        <fullName evidence="6">WAT1-related protein</fullName>
    </recommendedName>
</protein>
<feature type="transmembrane region" description="Helical" evidence="6">
    <location>
        <begin position="116"/>
        <end position="138"/>
    </location>
</feature>
<evidence type="ECO:0000256" key="6">
    <source>
        <dbReference type="RuleBase" id="RU363077"/>
    </source>
</evidence>
<evidence type="ECO:0000313" key="10">
    <source>
        <dbReference type="RefSeq" id="XP_071913038.1"/>
    </source>
</evidence>
<evidence type="ECO:0000256" key="3">
    <source>
        <dbReference type="ARBA" id="ARBA00022692"/>
    </source>
</evidence>
<dbReference type="SUPFAM" id="SSF103481">
    <property type="entry name" value="Multidrug resistance efflux transporter EmrE"/>
    <property type="match status" value="2"/>
</dbReference>
<evidence type="ECO:0000259" key="8">
    <source>
        <dbReference type="Pfam" id="PF00892"/>
    </source>
</evidence>
<dbReference type="PANTHER" id="PTHR31218">
    <property type="entry name" value="WAT1-RELATED PROTEIN"/>
    <property type="match status" value="1"/>
</dbReference>
<feature type="compositionally biased region" description="Basic residues" evidence="7">
    <location>
        <begin position="1"/>
        <end position="13"/>
    </location>
</feature>
<feature type="compositionally biased region" description="Basic and acidic residues" evidence="7">
    <location>
        <begin position="37"/>
        <end position="49"/>
    </location>
</feature>
<dbReference type="InterPro" id="IPR030184">
    <property type="entry name" value="WAT1-related"/>
</dbReference>
<feature type="transmembrane region" description="Helical" evidence="6">
    <location>
        <begin position="178"/>
        <end position="196"/>
    </location>
</feature>
<feature type="transmembrane region" description="Helical" evidence="6">
    <location>
        <begin position="270"/>
        <end position="288"/>
    </location>
</feature>
<feature type="region of interest" description="Disordered" evidence="7">
    <location>
        <begin position="1"/>
        <end position="55"/>
    </location>
</feature>
<evidence type="ECO:0000256" key="5">
    <source>
        <dbReference type="ARBA" id="ARBA00023136"/>
    </source>
</evidence>
<feature type="transmembrane region" description="Helical" evidence="6">
    <location>
        <begin position="300"/>
        <end position="319"/>
    </location>
</feature>
<sequence>MRRKEKQKKKKNREGRIEDGSREGILLLQTSGTVGSHGEHGVHQRRTEHAVQGGHRQRDEPSCLYRLLLCSCCCLASPSFDFLLHQPVSHLHLHLPTLSSLLSNSRLDLPPLKFSILSKIFLLGLIGCTSQIMGYTGINYSSPTLASAISNLVPAFTFILAILFRMEKLAFRSSSSQAKVLGTVLSISGAFVVTLYNGPRIKLTNTIPIPQHLHTAQSNWELGGLFLTAEYILVPMWYIVQVFKCSIVLSKFTPSQAQIMKEYPAEITVVFFYNLFVSILAAFAGIFMEPDLSRWKIRPNMALASIICSGIFGSFLNNTIHTWALRLKGPVYVAMFKPLSIVIAVAMGVIILGDALYLGSILGATVIALGFYTVMWGKTKEEMEECDDILETSANHKLPLLQNYNA</sequence>
<evidence type="ECO:0000313" key="9">
    <source>
        <dbReference type="Proteomes" id="UP001652660"/>
    </source>
</evidence>
<organism evidence="9 10">
    <name type="scientific">Coffea arabica</name>
    <name type="common">Arabian coffee</name>
    <dbReference type="NCBI Taxonomy" id="13443"/>
    <lineage>
        <taxon>Eukaryota</taxon>
        <taxon>Viridiplantae</taxon>
        <taxon>Streptophyta</taxon>
        <taxon>Embryophyta</taxon>
        <taxon>Tracheophyta</taxon>
        <taxon>Spermatophyta</taxon>
        <taxon>Magnoliopsida</taxon>
        <taxon>eudicotyledons</taxon>
        <taxon>Gunneridae</taxon>
        <taxon>Pentapetalae</taxon>
        <taxon>asterids</taxon>
        <taxon>lamiids</taxon>
        <taxon>Gentianales</taxon>
        <taxon>Rubiaceae</taxon>
        <taxon>Ixoroideae</taxon>
        <taxon>Gardenieae complex</taxon>
        <taxon>Bertiereae - Coffeeae clade</taxon>
        <taxon>Coffeeae</taxon>
        <taxon>Coffea</taxon>
    </lineage>
</organism>
<keyword evidence="5 6" id="KW-0472">Membrane</keyword>
<proteinExistence type="inferred from homology"/>
<dbReference type="InterPro" id="IPR037185">
    <property type="entry name" value="EmrE-like"/>
</dbReference>
<comment type="subcellular location">
    <subcellularLocation>
        <location evidence="1 6">Membrane</location>
        <topology evidence="1 6">Multi-pass membrane protein</topology>
    </subcellularLocation>
</comment>
<dbReference type="Pfam" id="PF00892">
    <property type="entry name" value="EamA"/>
    <property type="match status" value="2"/>
</dbReference>
<feature type="transmembrane region" description="Helical" evidence="6">
    <location>
        <begin position="357"/>
        <end position="375"/>
    </location>
</feature>
<reference evidence="10" key="1">
    <citation type="submission" date="2025-08" db="UniProtKB">
        <authorList>
            <consortium name="RefSeq"/>
        </authorList>
    </citation>
    <scope>IDENTIFICATION</scope>
    <source>
        <tissue evidence="10">Leaves</tissue>
    </source>
</reference>
<evidence type="ECO:0000256" key="1">
    <source>
        <dbReference type="ARBA" id="ARBA00004141"/>
    </source>
</evidence>